<name>A0AAN6F328_9PEZI</name>
<proteinExistence type="predicted"/>
<evidence type="ECO:0000313" key="1">
    <source>
        <dbReference type="EMBL" id="KAK0302070.1"/>
    </source>
</evidence>
<dbReference type="AlphaFoldDB" id="A0AAN6F328"/>
<accession>A0AAN6F328</accession>
<protein>
    <submittedName>
        <fullName evidence="1">Uncharacterized protein</fullName>
    </submittedName>
</protein>
<sequence length="81" mass="9322">MIERGQFHETLETDLGGGVCLVLRTSLPETHWTKLMTKTTNKRGRVIEHLTIITQVPELAIRYQALQERIVTHKVESLLIE</sequence>
<dbReference type="Proteomes" id="UP001168146">
    <property type="component" value="Unassembled WGS sequence"/>
</dbReference>
<dbReference type="EMBL" id="JASUXU010000220">
    <property type="protein sequence ID" value="KAK0302070.1"/>
    <property type="molecule type" value="Genomic_DNA"/>
</dbReference>
<organism evidence="1 2">
    <name type="scientific">Friedmanniomyces endolithicus</name>
    <dbReference type="NCBI Taxonomy" id="329885"/>
    <lineage>
        <taxon>Eukaryota</taxon>
        <taxon>Fungi</taxon>
        <taxon>Dikarya</taxon>
        <taxon>Ascomycota</taxon>
        <taxon>Pezizomycotina</taxon>
        <taxon>Dothideomycetes</taxon>
        <taxon>Dothideomycetidae</taxon>
        <taxon>Mycosphaerellales</taxon>
        <taxon>Teratosphaeriaceae</taxon>
        <taxon>Friedmanniomyces</taxon>
    </lineage>
</organism>
<evidence type="ECO:0000313" key="2">
    <source>
        <dbReference type="Proteomes" id="UP001168146"/>
    </source>
</evidence>
<gene>
    <name evidence="1" type="ORF">LTR82_018009</name>
</gene>
<comment type="caution">
    <text evidence="1">The sequence shown here is derived from an EMBL/GenBank/DDBJ whole genome shotgun (WGS) entry which is preliminary data.</text>
</comment>
<reference evidence="1" key="1">
    <citation type="submission" date="2021-12" db="EMBL/GenBank/DDBJ databases">
        <title>Black yeast isolated from Biological Soil Crust.</title>
        <authorList>
            <person name="Kurbessoian T."/>
        </authorList>
    </citation>
    <scope>NUCLEOTIDE SEQUENCE</scope>
    <source>
        <strain evidence="1">CCFEE 5208</strain>
    </source>
</reference>